<dbReference type="EMBL" id="BSRI01000002">
    <property type="protein sequence ID" value="GLV58292.1"/>
    <property type="molecule type" value="Genomic_DNA"/>
</dbReference>
<keyword evidence="1 2" id="KW-0238">DNA-binding</keyword>
<evidence type="ECO:0000313" key="4">
    <source>
        <dbReference type="EMBL" id="GLV58292.1"/>
    </source>
</evidence>
<reference evidence="4 5" key="1">
    <citation type="submission" date="2023-02" db="EMBL/GenBank/DDBJ databases">
        <title>Dictyobacter halimunensis sp. nov., a new member of the class Ktedonobacteria from forest soil in a geothermal area.</title>
        <authorList>
            <person name="Rachmania M.K."/>
            <person name="Ningsih F."/>
            <person name="Sakai Y."/>
            <person name="Yabe S."/>
            <person name="Yokota A."/>
            <person name="Sjamsuridzal W."/>
        </authorList>
    </citation>
    <scope>NUCLEOTIDE SEQUENCE [LARGE SCALE GENOMIC DNA]</scope>
    <source>
        <strain evidence="4 5">S3.2.2.5</strain>
    </source>
</reference>
<gene>
    <name evidence="4" type="ORF">KDH_51250</name>
</gene>
<organism evidence="4 5">
    <name type="scientific">Dictyobacter halimunensis</name>
    <dbReference type="NCBI Taxonomy" id="3026934"/>
    <lineage>
        <taxon>Bacteria</taxon>
        <taxon>Bacillati</taxon>
        <taxon>Chloroflexota</taxon>
        <taxon>Ktedonobacteria</taxon>
        <taxon>Ktedonobacterales</taxon>
        <taxon>Dictyobacteraceae</taxon>
        <taxon>Dictyobacter</taxon>
    </lineage>
</organism>
<dbReference type="InterPro" id="IPR001647">
    <property type="entry name" value="HTH_TetR"/>
</dbReference>
<keyword evidence="5" id="KW-1185">Reference proteome</keyword>
<protein>
    <submittedName>
        <fullName evidence="4">TetR family transcriptional regulator</fullName>
    </submittedName>
</protein>
<dbReference type="SUPFAM" id="SSF46689">
    <property type="entry name" value="Homeodomain-like"/>
    <property type="match status" value="1"/>
</dbReference>
<proteinExistence type="predicted"/>
<feature type="domain" description="HTH tetR-type" evidence="3">
    <location>
        <begin position="15"/>
        <end position="75"/>
    </location>
</feature>
<dbReference type="InterPro" id="IPR050109">
    <property type="entry name" value="HTH-type_TetR-like_transc_reg"/>
</dbReference>
<dbReference type="PRINTS" id="PR00455">
    <property type="entry name" value="HTHTETR"/>
</dbReference>
<comment type="caution">
    <text evidence="4">The sequence shown here is derived from an EMBL/GenBank/DDBJ whole genome shotgun (WGS) entry which is preliminary data.</text>
</comment>
<dbReference type="Proteomes" id="UP001344906">
    <property type="component" value="Unassembled WGS sequence"/>
</dbReference>
<dbReference type="Gene3D" id="1.10.357.10">
    <property type="entry name" value="Tetracycline Repressor, domain 2"/>
    <property type="match status" value="1"/>
</dbReference>
<dbReference type="InterPro" id="IPR023772">
    <property type="entry name" value="DNA-bd_HTH_TetR-type_CS"/>
</dbReference>
<dbReference type="Gene3D" id="1.10.10.60">
    <property type="entry name" value="Homeodomain-like"/>
    <property type="match status" value="1"/>
</dbReference>
<evidence type="ECO:0000256" key="1">
    <source>
        <dbReference type="ARBA" id="ARBA00023125"/>
    </source>
</evidence>
<dbReference type="Pfam" id="PF00440">
    <property type="entry name" value="TetR_N"/>
    <property type="match status" value="1"/>
</dbReference>
<evidence type="ECO:0000256" key="2">
    <source>
        <dbReference type="PROSITE-ProRule" id="PRU00335"/>
    </source>
</evidence>
<name>A0ABQ6FZM3_9CHLR</name>
<accession>A0ABQ6FZM3</accession>
<dbReference type="RefSeq" id="WP_338254450.1">
    <property type="nucleotide sequence ID" value="NZ_BSRI01000002.1"/>
</dbReference>
<dbReference type="PROSITE" id="PS01081">
    <property type="entry name" value="HTH_TETR_1"/>
    <property type="match status" value="1"/>
</dbReference>
<dbReference type="PANTHER" id="PTHR30055:SF226">
    <property type="entry name" value="HTH-TYPE TRANSCRIPTIONAL REGULATOR PKSA"/>
    <property type="match status" value="1"/>
</dbReference>
<feature type="DNA-binding region" description="H-T-H motif" evidence="2">
    <location>
        <begin position="38"/>
        <end position="57"/>
    </location>
</feature>
<dbReference type="InterPro" id="IPR009057">
    <property type="entry name" value="Homeodomain-like_sf"/>
</dbReference>
<dbReference type="PANTHER" id="PTHR30055">
    <property type="entry name" value="HTH-TYPE TRANSCRIPTIONAL REGULATOR RUTR"/>
    <property type="match status" value="1"/>
</dbReference>
<dbReference type="PROSITE" id="PS50977">
    <property type="entry name" value="HTH_TETR_2"/>
    <property type="match status" value="1"/>
</dbReference>
<evidence type="ECO:0000313" key="5">
    <source>
        <dbReference type="Proteomes" id="UP001344906"/>
    </source>
</evidence>
<sequence length="237" mass="26779">MARGTKRAAAREESEETRQTILRTAEQLFMEYGYRAVSTRQIADACGLTQPALYHYFADKQTLYVEVIKENTGKTQSAMERIVRRNEGIAERLRLIVRYLYSTTQHDISLMLHDIQHELDPQMRELLNQLFITGLIAPLASIFEEGIQTGFLRHPGMGGLDAINAAYLFMSMLPRFLSRPPLTNPERGPSHGSRHGLKIEQAEMLVQVLLYGLAEQGDGGRHQGELVDNNQPLQPTS</sequence>
<evidence type="ECO:0000259" key="3">
    <source>
        <dbReference type="PROSITE" id="PS50977"/>
    </source>
</evidence>